<keyword evidence="1" id="KW-0812">Transmembrane</keyword>
<protein>
    <recommendedName>
        <fullName evidence="2">DUF4220 domain-containing protein</fullName>
    </recommendedName>
</protein>
<dbReference type="Gramene" id="OB03G33670.1">
    <property type="protein sequence ID" value="OB03G33670.1"/>
    <property type="gene ID" value="OB03G33670"/>
</dbReference>
<dbReference type="STRING" id="4533.J3LQP1"/>
<feature type="transmembrane region" description="Helical" evidence="1">
    <location>
        <begin position="304"/>
        <end position="324"/>
    </location>
</feature>
<keyword evidence="4" id="KW-1185">Reference proteome</keyword>
<keyword evidence="1" id="KW-0472">Membrane</keyword>
<sequence length="612" mass="69367">MFHAEALAAPTRVATTIHAILYSIFIFDMGDNLANSLCREEILMAAADPPLVRIWKEWAPQVLVLLSFTLQVVLLILAELRRSVNSGVLRAFVWSAYMLADTTAIYVLSHMSVASRSAKHTLVAFWAPFLLLHLGGQDNITAYAIEDNHLWLRHLQTLAVQYGERVWALRCAGSTQSSTNYRSIEKHQYRAHLPYTAVTTTTDVMDTEAFLLMAHELFDVPKDLLLEKISYEGLRTDLTREEAYKVAEMQLSLMHDVFYTKIQLMHTWYGFCIRIVSLLATAIALLLFHLSGALMDSYTTFDVALTYVLLIGAIVVEFTSVLLVKKLRRNNGYEWSPDHIINSQGQRRLYEDLDWTLEETILVWHLATGVYLHWYREEQQKATRRQQDDDEHHSSAEDLACSLRSLGDAFNSRSTTIAFATTTPVSGRRDSTMLLTGAQLGAKLINEDQSVGSIGHKLEMIVQEWARMLFYMGSRCSAYSHAKHLNNGGDLITVTALLQKYIAGEFGLETVVVLMSVHITNVSGCDIYARKRSISVNGRIVTRLWEEQSGRSKMSDDDVEYKVTHGEETPCEMESHWASQVACARVCVRQRNWVRKINMKSLQYSTTVPCST</sequence>
<dbReference type="Pfam" id="PF04578">
    <property type="entry name" value="DUF594"/>
    <property type="match status" value="1"/>
</dbReference>
<dbReference type="EnsemblPlants" id="OB03G33670.1">
    <property type="protein sequence ID" value="OB03G33670.1"/>
    <property type="gene ID" value="OB03G33670"/>
</dbReference>
<feature type="transmembrane region" description="Helical" evidence="1">
    <location>
        <begin position="271"/>
        <end position="292"/>
    </location>
</feature>
<feature type="transmembrane region" description="Helical" evidence="1">
    <location>
        <begin position="58"/>
        <end position="80"/>
    </location>
</feature>
<evidence type="ECO:0000256" key="1">
    <source>
        <dbReference type="SAM" id="Phobius"/>
    </source>
</evidence>
<evidence type="ECO:0000313" key="4">
    <source>
        <dbReference type="Proteomes" id="UP000006038"/>
    </source>
</evidence>
<evidence type="ECO:0000259" key="2">
    <source>
        <dbReference type="Pfam" id="PF13968"/>
    </source>
</evidence>
<dbReference type="Pfam" id="PF13968">
    <property type="entry name" value="DUF4220"/>
    <property type="match status" value="1"/>
</dbReference>
<dbReference type="HOGENOM" id="CLU_446486_0_0_1"/>
<accession>J3LQP1</accession>
<reference evidence="3" key="1">
    <citation type="journal article" date="2013" name="Nat. Commun.">
        <title>Whole-genome sequencing of Oryza brachyantha reveals mechanisms underlying Oryza genome evolution.</title>
        <authorList>
            <person name="Chen J."/>
            <person name="Huang Q."/>
            <person name="Gao D."/>
            <person name="Wang J."/>
            <person name="Lang Y."/>
            <person name="Liu T."/>
            <person name="Li B."/>
            <person name="Bai Z."/>
            <person name="Luis Goicoechea J."/>
            <person name="Liang C."/>
            <person name="Chen C."/>
            <person name="Zhang W."/>
            <person name="Sun S."/>
            <person name="Liao Y."/>
            <person name="Zhang X."/>
            <person name="Yang L."/>
            <person name="Song C."/>
            <person name="Wang M."/>
            <person name="Shi J."/>
            <person name="Liu G."/>
            <person name="Liu J."/>
            <person name="Zhou H."/>
            <person name="Zhou W."/>
            <person name="Yu Q."/>
            <person name="An N."/>
            <person name="Chen Y."/>
            <person name="Cai Q."/>
            <person name="Wang B."/>
            <person name="Liu B."/>
            <person name="Min J."/>
            <person name="Huang Y."/>
            <person name="Wu H."/>
            <person name="Li Z."/>
            <person name="Zhang Y."/>
            <person name="Yin Y."/>
            <person name="Song W."/>
            <person name="Jiang J."/>
            <person name="Jackson S.A."/>
            <person name="Wing R.A."/>
            <person name="Wang J."/>
            <person name="Chen M."/>
        </authorList>
    </citation>
    <scope>NUCLEOTIDE SEQUENCE [LARGE SCALE GENOMIC DNA]</scope>
    <source>
        <strain evidence="3">cv. IRGC 101232</strain>
    </source>
</reference>
<dbReference type="InterPro" id="IPR025315">
    <property type="entry name" value="DUF4220"/>
</dbReference>
<proteinExistence type="predicted"/>
<organism evidence="3">
    <name type="scientific">Oryza brachyantha</name>
    <name type="common">malo sina</name>
    <dbReference type="NCBI Taxonomy" id="4533"/>
    <lineage>
        <taxon>Eukaryota</taxon>
        <taxon>Viridiplantae</taxon>
        <taxon>Streptophyta</taxon>
        <taxon>Embryophyta</taxon>
        <taxon>Tracheophyta</taxon>
        <taxon>Spermatophyta</taxon>
        <taxon>Magnoliopsida</taxon>
        <taxon>Liliopsida</taxon>
        <taxon>Poales</taxon>
        <taxon>Poaceae</taxon>
        <taxon>BOP clade</taxon>
        <taxon>Oryzoideae</taxon>
        <taxon>Oryzeae</taxon>
        <taxon>Oryzinae</taxon>
        <taxon>Oryza</taxon>
    </lineage>
</organism>
<evidence type="ECO:0000313" key="3">
    <source>
        <dbReference type="EnsemblPlants" id="OB03G33670.1"/>
    </source>
</evidence>
<keyword evidence="1" id="KW-1133">Transmembrane helix</keyword>
<dbReference type="Proteomes" id="UP000006038">
    <property type="component" value="Chromosome 3"/>
</dbReference>
<dbReference type="AlphaFoldDB" id="J3LQP1"/>
<dbReference type="PANTHER" id="PTHR31325">
    <property type="entry name" value="OS01G0798800 PROTEIN-RELATED"/>
    <property type="match status" value="1"/>
</dbReference>
<name>J3LQP1_ORYBR</name>
<reference evidence="3" key="2">
    <citation type="submission" date="2013-04" db="UniProtKB">
        <authorList>
            <consortium name="EnsemblPlants"/>
        </authorList>
    </citation>
    <scope>IDENTIFICATION</scope>
</reference>
<dbReference type="InterPro" id="IPR007658">
    <property type="entry name" value="DUF594"/>
</dbReference>
<feature type="domain" description="DUF4220" evidence="2">
    <location>
        <begin position="159"/>
        <end position="323"/>
    </location>
</feature>